<reference evidence="3" key="1">
    <citation type="submission" date="2020-06" db="EMBL/GenBank/DDBJ databases">
        <authorList>
            <consortium name="Plant Systems Biology data submission"/>
        </authorList>
    </citation>
    <scope>NUCLEOTIDE SEQUENCE</scope>
    <source>
        <strain evidence="3">D6</strain>
    </source>
</reference>
<evidence type="ECO:0000256" key="1">
    <source>
        <dbReference type="SAM" id="MobiDB-lite"/>
    </source>
</evidence>
<accession>A0A9N8HI03</accession>
<evidence type="ECO:0000313" key="3">
    <source>
        <dbReference type="EMBL" id="CAB9512980.1"/>
    </source>
</evidence>
<keyword evidence="4" id="KW-1185">Reference proteome</keyword>
<feature type="transmembrane region" description="Helical" evidence="2">
    <location>
        <begin position="45"/>
        <end position="64"/>
    </location>
</feature>
<keyword evidence="2" id="KW-0812">Transmembrane</keyword>
<feature type="transmembrane region" description="Helical" evidence="2">
    <location>
        <begin position="12"/>
        <end position="33"/>
    </location>
</feature>
<name>A0A9N8HI03_9STRA</name>
<dbReference type="EMBL" id="CAICTM010000564">
    <property type="protein sequence ID" value="CAB9512980.1"/>
    <property type="molecule type" value="Genomic_DNA"/>
</dbReference>
<comment type="caution">
    <text evidence="3">The sequence shown here is derived from an EMBL/GenBank/DDBJ whole genome shotgun (WGS) entry which is preliminary data.</text>
</comment>
<dbReference type="AlphaFoldDB" id="A0A9N8HI03"/>
<sequence>MIFDEDEPAWHKLGEVVLSVFFVLDGIMWVYGWLFLEEPLANKELLIYTAIDFAIYLFYLVLAIRAEAKATHEALLAQQKAQDLEAAAAAGNVLPPSDQPQETETDFKLMT</sequence>
<feature type="region of interest" description="Disordered" evidence="1">
    <location>
        <begin position="92"/>
        <end position="111"/>
    </location>
</feature>
<dbReference type="Proteomes" id="UP001153069">
    <property type="component" value="Unassembled WGS sequence"/>
</dbReference>
<gene>
    <name evidence="3" type="ORF">SEMRO_565_G167510.1</name>
</gene>
<proteinExistence type="predicted"/>
<keyword evidence="2" id="KW-1133">Transmembrane helix</keyword>
<keyword evidence="2" id="KW-0472">Membrane</keyword>
<evidence type="ECO:0000256" key="2">
    <source>
        <dbReference type="SAM" id="Phobius"/>
    </source>
</evidence>
<organism evidence="3 4">
    <name type="scientific">Seminavis robusta</name>
    <dbReference type="NCBI Taxonomy" id="568900"/>
    <lineage>
        <taxon>Eukaryota</taxon>
        <taxon>Sar</taxon>
        <taxon>Stramenopiles</taxon>
        <taxon>Ochrophyta</taxon>
        <taxon>Bacillariophyta</taxon>
        <taxon>Bacillariophyceae</taxon>
        <taxon>Bacillariophycidae</taxon>
        <taxon>Naviculales</taxon>
        <taxon>Naviculaceae</taxon>
        <taxon>Seminavis</taxon>
    </lineage>
</organism>
<evidence type="ECO:0000313" key="4">
    <source>
        <dbReference type="Proteomes" id="UP001153069"/>
    </source>
</evidence>
<protein>
    <submittedName>
        <fullName evidence="3">Uncharacterized protein</fullName>
    </submittedName>
</protein>